<dbReference type="Gene3D" id="1.10.150.280">
    <property type="entry name" value="AF1531-like domain"/>
    <property type="match status" value="1"/>
</dbReference>
<dbReference type="InterPro" id="IPR051675">
    <property type="entry name" value="Endo/Exo/Phosphatase_dom_1"/>
</dbReference>
<evidence type="ECO:0000313" key="3">
    <source>
        <dbReference type="EMBL" id="SFM67511.1"/>
    </source>
</evidence>
<keyword evidence="1" id="KW-0732">Signal</keyword>
<dbReference type="RefSeq" id="WP_092025642.1">
    <property type="nucleotide sequence ID" value="NZ_FOUE01000006.1"/>
</dbReference>
<protein>
    <submittedName>
        <fullName evidence="3">Competence protein ComEA</fullName>
    </submittedName>
</protein>
<dbReference type="AlphaFoldDB" id="A0A1I4SSX0"/>
<organism evidence="3 4">
    <name type="scientific">Marinobacter zhejiangensis</name>
    <dbReference type="NCBI Taxonomy" id="488535"/>
    <lineage>
        <taxon>Bacteria</taxon>
        <taxon>Pseudomonadati</taxon>
        <taxon>Pseudomonadota</taxon>
        <taxon>Gammaproteobacteria</taxon>
        <taxon>Pseudomonadales</taxon>
        <taxon>Marinobacteraceae</taxon>
        <taxon>Marinobacter</taxon>
    </lineage>
</organism>
<dbReference type="GO" id="GO:0015627">
    <property type="term" value="C:type II protein secretion system complex"/>
    <property type="evidence" value="ECO:0007669"/>
    <property type="project" value="TreeGrafter"/>
</dbReference>
<evidence type="ECO:0000256" key="1">
    <source>
        <dbReference type="SAM" id="SignalP"/>
    </source>
</evidence>
<keyword evidence="4" id="KW-1185">Reference proteome</keyword>
<accession>A0A1I4SSX0</accession>
<dbReference type="PANTHER" id="PTHR21180:SF32">
    <property type="entry name" value="ENDONUCLEASE_EXONUCLEASE_PHOSPHATASE FAMILY DOMAIN-CONTAINING PROTEIN 1"/>
    <property type="match status" value="1"/>
</dbReference>
<feature type="chain" id="PRO_5011567110" evidence="1">
    <location>
        <begin position="24"/>
        <end position="98"/>
    </location>
</feature>
<evidence type="ECO:0000313" key="4">
    <source>
        <dbReference type="Proteomes" id="UP000198519"/>
    </source>
</evidence>
<sequence>MNRNPVLAALVLLLSLLAAPGYATEEPDTTTVISSAININTATAEQLTSLDGIGQSKAEAIIAYRDSHGPFQSPEDLANVRGIGERTVARNADRVTVE</sequence>
<dbReference type="SUPFAM" id="SSF47781">
    <property type="entry name" value="RuvA domain 2-like"/>
    <property type="match status" value="1"/>
</dbReference>
<dbReference type="SMART" id="SM00278">
    <property type="entry name" value="HhH1"/>
    <property type="match status" value="2"/>
</dbReference>
<dbReference type="GO" id="GO:0015628">
    <property type="term" value="P:protein secretion by the type II secretion system"/>
    <property type="evidence" value="ECO:0007669"/>
    <property type="project" value="TreeGrafter"/>
</dbReference>
<gene>
    <name evidence="3" type="ORF">SAMN04487963_3304</name>
</gene>
<dbReference type="InterPro" id="IPR010994">
    <property type="entry name" value="RuvA_2-like"/>
</dbReference>
<evidence type="ECO:0000259" key="2">
    <source>
        <dbReference type="SMART" id="SM00278"/>
    </source>
</evidence>
<dbReference type="GO" id="GO:0006281">
    <property type="term" value="P:DNA repair"/>
    <property type="evidence" value="ECO:0007669"/>
    <property type="project" value="InterPro"/>
</dbReference>
<dbReference type="InterPro" id="IPR004509">
    <property type="entry name" value="Competence_ComEA_HhH"/>
</dbReference>
<feature type="domain" description="Helix-hairpin-helix DNA-binding motif class 1" evidence="2">
    <location>
        <begin position="45"/>
        <end position="64"/>
    </location>
</feature>
<dbReference type="EMBL" id="FOUE01000006">
    <property type="protein sequence ID" value="SFM67511.1"/>
    <property type="molecule type" value="Genomic_DNA"/>
</dbReference>
<feature type="domain" description="Helix-hairpin-helix DNA-binding motif class 1" evidence="2">
    <location>
        <begin position="75"/>
        <end position="94"/>
    </location>
</feature>
<dbReference type="OrthoDB" id="7510573at2"/>
<reference evidence="4" key="1">
    <citation type="submission" date="2016-10" db="EMBL/GenBank/DDBJ databases">
        <authorList>
            <person name="Varghese N."/>
            <person name="Submissions S."/>
        </authorList>
    </citation>
    <scope>NUCLEOTIDE SEQUENCE [LARGE SCALE GENOMIC DNA]</scope>
    <source>
        <strain evidence="4">CGMCC 1.7061</strain>
    </source>
</reference>
<proteinExistence type="predicted"/>
<dbReference type="NCBIfam" id="TIGR00426">
    <property type="entry name" value="competence protein ComEA helix-hairpin-helix repeat region"/>
    <property type="match status" value="1"/>
</dbReference>
<dbReference type="STRING" id="488535.SAMN04487963_3304"/>
<dbReference type="Proteomes" id="UP000198519">
    <property type="component" value="Unassembled WGS sequence"/>
</dbReference>
<feature type="signal peptide" evidence="1">
    <location>
        <begin position="1"/>
        <end position="23"/>
    </location>
</feature>
<dbReference type="PANTHER" id="PTHR21180">
    <property type="entry name" value="ENDONUCLEASE/EXONUCLEASE/PHOSPHATASE FAMILY DOMAIN-CONTAINING PROTEIN 1"/>
    <property type="match status" value="1"/>
</dbReference>
<dbReference type="Pfam" id="PF12836">
    <property type="entry name" value="HHH_3"/>
    <property type="match status" value="1"/>
</dbReference>
<dbReference type="InterPro" id="IPR003583">
    <property type="entry name" value="Hlx-hairpin-Hlx_DNA-bd_motif"/>
</dbReference>
<dbReference type="GO" id="GO:0003677">
    <property type="term" value="F:DNA binding"/>
    <property type="evidence" value="ECO:0007669"/>
    <property type="project" value="InterPro"/>
</dbReference>
<name>A0A1I4SSX0_9GAMM</name>